<feature type="compositionally biased region" description="Polar residues" evidence="1">
    <location>
        <begin position="849"/>
        <end position="870"/>
    </location>
</feature>
<feature type="compositionally biased region" description="Low complexity" evidence="1">
    <location>
        <begin position="893"/>
        <end position="905"/>
    </location>
</feature>
<keyword evidence="2" id="KW-0812">Transmembrane</keyword>
<feature type="compositionally biased region" description="Basic and acidic residues" evidence="1">
    <location>
        <begin position="237"/>
        <end position="251"/>
    </location>
</feature>
<dbReference type="GO" id="GO:0005783">
    <property type="term" value="C:endoplasmic reticulum"/>
    <property type="evidence" value="ECO:0007669"/>
    <property type="project" value="TreeGrafter"/>
</dbReference>
<organism evidence="3 4">
    <name type="scientific">Lymnaea stagnalis</name>
    <name type="common">Great pond snail</name>
    <name type="synonym">Helix stagnalis</name>
    <dbReference type="NCBI Taxonomy" id="6523"/>
    <lineage>
        <taxon>Eukaryota</taxon>
        <taxon>Metazoa</taxon>
        <taxon>Spiralia</taxon>
        <taxon>Lophotrochozoa</taxon>
        <taxon>Mollusca</taxon>
        <taxon>Gastropoda</taxon>
        <taxon>Heterobranchia</taxon>
        <taxon>Euthyneura</taxon>
        <taxon>Panpulmonata</taxon>
        <taxon>Hygrophila</taxon>
        <taxon>Lymnaeoidea</taxon>
        <taxon>Lymnaeidae</taxon>
        <taxon>Lymnaea</taxon>
    </lineage>
</organism>
<dbReference type="Proteomes" id="UP001497497">
    <property type="component" value="Unassembled WGS sequence"/>
</dbReference>
<feature type="region of interest" description="Disordered" evidence="1">
    <location>
        <begin position="606"/>
        <end position="682"/>
    </location>
</feature>
<evidence type="ECO:0000256" key="2">
    <source>
        <dbReference type="SAM" id="Phobius"/>
    </source>
</evidence>
<feature type="transmembrane region" description="Helical" evidence="2">
    <location>
        <begin position="541"/>
        <end position="558"/>
    </location>
</feature>
<feature type="region of interest" description="Disordered" evidence="1">
    <location>
        <begin position="718"/>
        <end position="750"/>
    </location>
</feature>
<dbReference type="InterPro" id="IPR019144">
    <property type="entry name" value="Membralin"/>
</dbReference>
<protein>
    <recommendedName>
        <fullName evidence="5">Membralin</fullName>
    </recommendedName>
</protein>
<evidence type="ECO:0000313" key="4">
    <source>
        <dbReference type="Proteomes" id="UP001497497"/>
    </source>
</evidence>
<dbReference type="GO" id="GO:0034976">
    <property type="term" value="P:response to endoplasmic reticulum stress"/>
    <property type="evidence" value="ECO:0007669"/>
    <property type="project" value="TreeGrafter"/>
</dbReference>
<keyword evidence="4" id="KW-1185">Reference proteome</keyword>
<keyword evidence="2" id="KW-1133">Transmembrane helix</keyword>
<sequence>MNNNPGNNNGGLGGTRARNNNNNGARGGENNPFFHFQNRLFHALFYRITITYARAFPRPIRRVLEFALLLKALFVLGILVYIHAVFAKAPMNCLEHVQDLWPRDGILRVEIVRNAPENYSIIHSYRKEYSDIQLFLQSSLADEFGLEDSNFDSEYEDDSEMNTTDLSSSESSTALNNSEADNSSNVNTNTSKELNLSGYLDVNSSEAFPDAVGGSEESPKVKASDIQVVPEQEKEEEPPHSDMTHLEKGVDAADNSPNEEVIVEEMKTSVWSTLFSLKFWGIDDDDVPEEVNLEDEDIPSNFGIPFIRNKTRSNISKPGVIYLETPLAEGLTEFEMLARAVWPEEKYIVEYSLEYGLLRLLPKTRKKLNITVMLVTLDPEKETCFGDSFSRFLLDEFLGYDDILMSSIKKLAEKENNKGYLRNVVTGEHFRFISMWMARTSYLAAAFIMLIFTVSVSTLLRYSHHQIFMFIMDLLQMFDMNIAIAFPAAPLLTVILALVGMEAIMSEFFNDTTTAFYIILIVWIADQYDAICCHTNISKRIWLRFFYLYHFAFYAYHYRFNGQYSSLALFTSWLFIQHSMIYFFHHYELPAILQQVRIQELLTAPVQPEPDGEDSPQPNNNRDDEGSPVDPRDNPQAGAQSSNGPSTAPVNTNEAESAASGGSERPSDQSNNRGSPPEETANAANLRSDDFQLNQREDQAGLTDLFNSLMRSSFVEMQSQLDTHPTTSTSTNEAESDTVENGSAPEPIPDQTHLRLENFQFNPREGQAGLSDLFNSLIRSRFVQAYYEPWETPNPGGVQVGHSAPGHPIEAANYEIERVTVYTHRNIFRLFRRLRNNHRRSSDEEIINNHPTPNGTASNINLNNISTGASESARVEPFINSSESPCENESHHNLSSSSLPNQSSQDAVVSKSDQELESSQHLHLQCASSAEKFLKASHSENIDSSNECEVFQLTDSSKIFPDHIPAQHLDGADKYFAGLSPSTSSPDLSEKVEARGCKAFQENIGLLVTQDLYSHSSDHFQSNSVETANLYNTTLTSTKDSTQVPFFTSSLSGPSLIDKARSLDSEQWSKTQNCNLSLASDVNNSLEDSSDGTAV</sequence>
<feature type="region of interest" description="Disordered" evidence="1">
    <location>
        <begin position="1"/>
        <end position="28"/>
    </location>
</feature>
<feature type="transmembrane region" description="Helical" evidence="2">
    <location>
        <begin position="482"/>
        <end position="504"/>
    </location>
</feature>
<feature type="region of interest" description="Disordered" evidence="1">
    <location>
        <begin position="151"/>
        <end position="191"/>
    </location>
</feature>
<evidence type="ECO:0000256" key="1">
    <source>
        <dbReference type="SAM" id="MobiDB-lite"/>
    </source>
</evidence>
<evidence type="ECO:0000313" key="3">
    <source>
        <dbReference type="EMBL" id="CAL1541404.1"/>
    </source>
</evidence>
<feature type="region of interest" description="Disordered" evidence="1">
    <location>
        <begin position="841"/>
        <end position="915"/>
    </location>
</feature>
<gene>
    <name evidence="3" type="ORF">GSLYS_00015010001</name>
</gene>
<feature type="compositionally biased region" description="Polar residues" evidence="1">
    <location>
        <begin position="637"/>
        <end position="655"/>
    </location>
</feature>
<dbReference type="GO" id="GO:1904294">
    <property type="term" value="P:positive regulation of ERAD pathway"/>
    <property type="evidence" value="ECO:0007669"/>
    <property type="project" value="TreeGrafter"/>
</dbReference>
<dbReference type="PANTHER" id="PTHR21650">
    <property type="entry name" value="MEMBRALIN/KINETOCHORE PROTEIN NUF2"/>
    <property type="match status" value="1"/>
</dbReference>
<proteinExistence type="predicted"/>
<dbReference type="AlphaFoldDB" id="A0AAV2I3X7"/>
<evidence type="ECO:0008006" key="5">
    <source>
        <dbReference type="Google" id="ProtNLM"/>
    </source>
</evidence>
<dbReference type="PANTHER" id="PTHR21650:SF4">
    <property type="entry name" value="MEMBRALIN"/>
    <property type="match status" value="1"/>
</dbReference>
<reference evidence="3 4" key="1">
    <citation type="submission" date="2024-04" db="EMBL/GenBank/DDBJ databases">
        <authorList>
            <consortium name="Genoscope - CEA"/>
            <person name="William W."/>
        </authorList>
    </citation>
    <scope>NUCLEOTIDE SEQUENCE [LARGE SCALE GENOMIC DNA]</scope>
</reference>
<keyword evidence="2" id="KW-0472">Membrane</keyword>
<feature type="compositionally biased region" description="Acidic residues" evidence="1">
    <location>
        <begin position="151"/>
        <end position="160"/>
    </location>
</feature>
<dbReference type="EMBL" id="CAXITT010000430">
    <property type="protein sequence ID" value="CAL1541404.1"/>
    <property type="molecule type" value="Genomic_DNA"/>
</dbReference>
<comment type="caution">
    <text evidence="3">The sequence shown here is derived from an EMBL/GenBank/DDBJ whole genome shotgun (WGS) entry which is preliminary data.</text>
</comment>
<feature type="transmembrane region" description="Helical" evidence="2">
    <location>
        <begin position="442"/>
        <end position="462"/>
    </location>
</feature>
<name>A0AAV2I3X7_LYMST</name>
<feature type="compositionally biased region" description="Basic and acidic residues" evidence="1">
    <location>
        <begin position="621"/>
        <end position="633"/>
    </location>
</feature>
<accession>A0AAV2I3X7</accession>
<feature type="transmembrane region" description="Helical" evidence="2">
    <location>
        <begin position="63"/>
        <end position="86"/>
    </location>
</feature>
<dbReference type="Pfam" id="PF09746">
    <property type="entry name" value="Membralin"/>
    <property type="match status" value="1"/>
</dbReference>
<feature type="region of interest" description="Disordered" evidence="1">
    <location>
        <begin position="207"/>
        <end position="253"/>
    </location>
</feature>
<feature type="compositionally biased region" description="Low complexity" evidence="1">
    <location>
        <begin position="162"/>
        <end position="180"/>
    </location>
</feature>
<feature type="compositionally biased region" description="Polar residues" evidence="1">
    <location>
        <begin position="181"/>
        <end position="191"/>
    </location>
</feature>
<feature type="compositionally biased region" description="Low complexity" evidence="1">
    <location>
        <begin position="15"/>
        <end position="28"/>
    </location>
</feature>
<feature type="compositionally biased region" description="Polar residues" evidence="1">
    <location>
        <begin position="718"/>
        <end position="733"/>
    </location>
</feature>